<organism evidence="4 5">
    <name type="scientific">Paraburkholderia youngii</name>
    <dbReference type="NCBI Taxonomy" id="2782701"/>
    <lineage>
        <taxon>Bacteria</taxon>
        <taxon>Pseudomonadati</taxon>
        <taxon>Pseudomonadota</taxon>
        <taxon>Betaproteobacteria</taxon>
        <taxon>Burkholderiales</taxon>
        <taxon>Burkholderiaceae</taxon>
        <taxon>Paraburkholderia</taxon>
    </lineage>
</organism>
<evidence type="ECO:0000256" key="3">
    <source>
        <dbReference type="SAM" id="Phobius"/>
    </source>
</evidence>
<evidence type="ECO:0000256" key="1">
    <source>
        <dbReference type="ARBA" id="ARBA00022737"/>
    </source>
</evidence>
<dbReference type="Proteomes" id="UP000592820">
    <property type="component" value="Unassembled WGS sequence"/>
</dbReference>
<gene>
    <name evidence="4" type="ORF">HDG41_004744</name>
</gene>
<dbReference type="EMBL" id="JACHDE010000009">
    <property type="protein sequence ID" value="MBB5402658.1"/>
    <property type="molecule type" value="Genomic_DNA"/>
</dbReference>
<protein>
    <recommendedName>
        <fullName evidence="6">Pentapeptide repeat-containing protein</fullName>
    </recommendedName>
</protein>
<accession>A0A7W8P5S2</accession>
<dbReference type="PANTHER" id="PTHR47485:SF1">
    <property type="entry name" value="THYLAKOID LUMENAL 17.4 KDA PROTEIN, CHLOROPLASTIC"/>
    <property type="match status" value="1"/>
</dbReference>
<evidence type="ECO:0000256" key="2">
    <source>
        <dbReference type="SAM" id="MobiDB-lite"/>
    </source>
</evidence>
<dbReference type="PANTHER" id="PTHR47485">
    <property type="entry name" value="THYLAKOID LUMENAL 17.4 KDA PROTEIN, CHLOROPLASTIC"/>
    <property type="match status" value="1"/>
</dbReference>
<feature type="region of interest" description="Disordered" evidence="2">
    <location>
        <begin position="227"/>
        <end position="264"/>
    </location>
</feature>
<evidence type="ECO:0000313" key="5">
    <source>
        <dbReference type="Proteomes" id="UP000592820"/>
    </source>
</evidence>
<keyword evidence="1" id="KW-0677">Repeat</keyword>
<evidence type="ECO:0008006" key="6">
    <source>
        <dbReference type="Google" id="ProtNLM"/>
    </source>
</evidence>
<name>A0A7W8P5S2_9BURK</name>
<dbReference type="AlphaFoldDB" id="A0A7W8P5S2"/>
<dbReference type="InterPro" id="IPR001646">
    <property type="entry name" value="5peptide_repeat"/>
</dbReference>
<dbReference type="Gene3D" id="2.160.20.80">
    <property type="entry name" value="E3 ubiquitin-protein ligase SopA"/>
    <property type="match status" value="1"/>
</dbReference>
<feature type="transmembrane region" description="Helical" evidence="3">
    <location>
        <begin position="40"/>
        <end position="61"/>
    </location>
</feature>
<keyword evidence="3" id="KW-1133">Transmembrane helix</keyword>
<feature type="compositionally biased region" description="Basic and acidic residues" evidence="2">
    <location>
        <begin position="242"/>
        <end position="254"/>
    </location>
</feature>
<dbReference type="Pfam" id="PF00805">
    <property type="entry name" value="Pentapeptide"/>
    <property type="match status" value="2"/>
</dbReference>
<dbReference type="RefSeq" id="WP_184227284.1">
    <property type="nucleotide sequence ID" value="NZ_JACHDE010000009.1"/>
</dbReference>
<comment type="caution">
    <text evidence="4">The sequence shown here is derived from an EMBL/GenBank/DDBJ whole genome shotgun (WGS) entry which is preliminary data.</text>
</comment>
<keyword evidence="3" id="KW-0472">Membrane</keyword>
<proteinExistence type="predicted"/>
<sequence length="264" mass="29809">MADESIGQRGEVMILRFRQRFAVVLRASREWLKTEFSFKLFVDVTTLIASIATVVTLIFLVRDRPEQANVAAWQLLQNYLRNPHRATSNQGQSYALETLVGNDVSLDGFDGRGITLNEATLRKADATNSTFSKAELINVDLTGAYFTVADLEDIVFNNCACRGVNFYFANLRNAKIYSGDFRKSNFEGADISGLRVEKIPSWSKSTLTQFDPDAFAKSCYDNGREPVLPGIKWRRPASPQSDDCKKNWDKDWQQEKNPSYFGGD</sequence>
<dbReference type="SUPFAM" id="SSF141571">
    <property type="entry name" value="Pentapeptide repeat-like"/>
    <property type="match status" value="1"/>
</dbReference>
<reference evidence="4 5" key="1">
    <citation type="submission" date="2020-08" db="EMBL/GenBank/DDBJ databases">
        <title>Genomic Encyclopedia of Type Strains, Phase IV (KMG-V): Genome sequencing to study the core and pangenomes of soil and plant-associated prokaryotes.</title>
        <authorList>
            <person name="Whitman W."/>
        </authorList>
    </citation>
    <scope>NUCLEOTIDE SEQUENCE [LARGE SCALE GENOMIC DNA]</scope>
    <source>
        <strain evidence="4 5">JPY162</strain>
    </source>
</reference>
<evidence type="ECO:0000313" key="4">
    <source>
        <dbReference type="EMBL" id="MBB5402658.1"/>
    </source>
</evidence>
<keyword evidence="3" id="KW-0812">Transmembrane</keyword>